<dbReference type="Proteomes" id="UP001056500">
    <property type="component" value="Chromosome"/>
</dbReference>
<feature type="domain" description="PAS" evidence="7">
    <location>
        <begin position="158"/>
        <end position="205"/>
    </location>
</feature>
<dbReference type="SMART" id="SM00382">
    <property type="entry name" value="AAA"/>
    <property type="match status" value="1"/>
</dbReference>
<dbReference type="Gene3D" id="3.30.450.20">
    <property type="entry name" value="PAS domain"/>
    <property type="match status" value="1"/>
</dbReference>
<sequence length="606" mass="68846">MSILREFQEITQQVAEAISAALQIETEIVDDTMTIIAGTGKYKERINLQEEDGQIDAGYLYGRVLTTNQPFFIEDARSDPFYDPSVLAGVTDELAELCTPIHYKGRVIGVIGLIAFTETQRRQLIHNRLAYLTFLQRMTELLTGKIAEQEAWNEWKKTFTKLETLIESIHEGIIAIDERGTIITCNHTAQQLIQRAKQDLIGTSLGEIWTDSPMLQVLQTGSGYVEQEEIYRLGDHEMHFIVTARPIHVDDRVTGVVATFRRMADMRRLAYVLTNEHKDLYFSEIIGKSRSLALVIKQAEQVARGTSNILITGESGTGKGMLAAAIHFASNRRNGPFIIVNCGAIPETLLESELFGYVAGAFTGAKREGKAGKFELADGGTIFLDEIGDLPLHLQVKLLHVLQSKQVERVGSNQLIPVNIRVISATNKNLEEMVRDREFREDLYFRLNVIPLHMPALRERVEDIPLLMEYFLAKYRELLNHPILDFTPEVRALFMHYHWPGNVRELENAIEYAVNMEVSPYIGMESVPMRIRQHHSVSGITGPGESDQPLKERILRHERQILYSMLQQYGYSLEAKKLVAEKLDIGLATLYRKLEGHRLLNDEKVF</sequence>
<reference evidence="8" key="1">
    <citation type="submission" date="2022-06" db="EMBL/GenBank/DDBJ databases">
        <title>Genome sequencing of Brevibacillus sp. BB3-R1.</title>
        <authorList>
            <person name="Heo J."/>
            <person name="Lee D."/>
            <person name="Won M."/>
            <person name="Han B.-H."/>
            <person name="Hong S.-B."/>
            <person name="Kwon S.-W."/>
        </authorList>
    </citation>
    <scope>NUCLEOTIDE SEQUENCE</scope>
    <source>
        <strain evidence="8">BB3-R1</strain>
    </source>
</reference>
<dbReference type="Gene3D" id="1.10.10.60">
    <property type="entry name" value="Homeodomain-like"/>
    <property type="match status" value="1"/>
</dbReference>
<evidence type="ECO:0000256" key="5">
    <source>
        <dbReference type="ARBA" id="ARBA00023163"/>
    </source>
</evidence>
<accession>A0ABY4WBM6</accession>
<dbReference type="InterPro" id="IPR003018">
    <property type="entry name" value="GAF"/>
</dbReference>
<keyword evidence="5" id="KW-0804">Transcription</keyword>
<dbReference type="SMART" id="SM00091">
    <property type="entry name" value="PAS"/>
    <property type="match status" value="1"/>
</dbReference>
<dbReference type="InterPro" id="IPR002078">
    <property type="entry name" value="Sigma_54_int"/>
</dbReference>
<dbReference type="PROSITE" id="PS00675">
    <property type="entry name" value="SIGMA54_INTERACT_1"/>
    <property type="match status" value="1"/>
</dbReference>
<dbReference type="Pfam" id="PF00989">
    <property type="entry name" value="PAS"/>
    <property type="match status" value="1"/>
</dbReference>
<dbReference type="SUPFAM" id="SSF52540">
    <property type="entry name" value="P-loop containing nucleoside triphosphate hydrolases"/>
    <property type="match status" value="1"/>
</dbReference>
<dbReference type="InterPro" id="IPR058031">
    <property type="entry name" value="AAA_lid_NorR"/>
</dbReference>
<dbReference type="SUPFAM" id="SSF55785">
    <property type="entry name" value="PYP-like sensor domain (PAS domain)"/>
    <property type="match status" value="1"/>
</dbReference>
<dbReference type="InterPro" id="IPR000014">
    <property type="entry name" value="PAS"/>
</dbReference>
<dbReference type="PANTHER" id="PTHR32071:SF57">
    <property type="entry name" value="C4-DICARBOXYLATE TRANSPORT TRANSCRIPTIONAL REGULATORY PROTEIN DCTD"/>
    <property type="match status" value="1"/>
</dbReference>
<dbReference type="CDD" id="cd00130">
    <property type="entry name" value="PAS"/>
    <property type="match status" value="1"/>
</dbReference>
<dbReference type="InterPro" id="IPR025662">
    <property type="entry name" value="Sigma_54_int_dom_ATP-bd_1"/>
</dbReference>
<keyword evidence="4" id="KW-0238">DNA-binding</keyword>
<keyword evidence="3" id="KW-0805">Transcription regulation</keyword>
<evidence type="ECO:0000256" key="4">
    <source>
        <dbReference type="ARBA" id="ARBA00023125"/>
    </source>
</evidence>
<dbReference type="Pfam" id="PF25601">
    <property type="entry name" value="AAA_lid_14"/>
    <property type="match status" value="1"/>
</dbReference>
<dbReference type="InterPro" id="IPR013767">
    <property type="entry name" value="PAS_fold"/>
</dbReference>
<dbReference type="PROSITE" id="PS00676">
    <property type="entry name" value="SIGMA54_INTERACT_2"/>
    <property type="match status" value="1"/>
</dbReference>
<keyword evidence="1" id="KW-0547">Nucleotide-binding</keyword>
<dbReference type="Pfam" id="PF00158">
    <property type="entry name" value="Sigma54_activat"/>
    <property type="match status" value="1"/>
</dbReference>
<dbReference type="EMBL" id="CP098755">
    <property type="protein sequence ID" value="USG64587.1"/>
    <property type="molecule type" value="Genomic_DNA"/>
</dbReference>
<dbReference type="PROSITE" id="PS50045">
    <property type="entry name" value="SIGMA54_INTERACT_4"/>
    <property type="match status" value="1"/>
</dbReference>
<proteinExistence type="predicted"/>
<dbReference type="SUPFAM" id="SSF55781">
    <property type="entry name" value="GAF domain-like"/>
    <property type="match status" value="1"/>
</dbReference>
<dbReference type="RefSeq" id="WP_251871699.1">
    <property type="nucleotide sequence ID" value="NZ_CP098755.1"/>
</dbReference>
<dbReference type="PANTHER" id="PTHR32071">
    <property type="entry name" value="TRANSCRIPTIONAL REGULATORY PROTEIN"/>
    <property type="match status" value="1"/>
</dbReference>
<dbReference type="InterPro" id="IPR025944">
    <property type="entry name" value="Sigma_54_int_dom_CS"/>
</dbReference>
<dbReference type="Gene3D" id="3.40.50.300">
    <property type="entry name" value="P-loop containing nucleotide triphosphate hydrolases"/>
    <property type="match status" value="1"/>
</dbReference>
<dbReference type="PROSITE" id="PS50112">
    <property type="entry name" value="PAS"/>
    <property type="match status" value="1"/>
</dbReference>
<evidence type="ECO:0000256" key="3">
    <source>
        <dbReference type="ARBA" id="ARBA00023015"/>
    </source>
</evidence>
<dbReference type="InterPro" id="IPR029016">
    <property type="entry name" value="GAF-like_dom_sf"/>
</dbReference>
<dbReference type="CDD" id="cd00009">
    <property type="entry name" value="AAA"/>
    <property type="match status" value="1"/>
</dbReference>
<name>A0ABY4WBM6_9BACL</name>
<gene>
    <name evidence="8" type="ORF">NDK47_20945</name>
</gene>
<dbReference type="InterPro" id="IPR003593">
    <property type="entry name" value="AAA+_ATPase"/>
</dbReference>
<organism evidence="8 9">
    <name type="scientific">Brevibacillus ruminantium</name>
    <dbReference type="NCBI Taxonomy" id="2950604"/>
    <lineage>
        <taxon>Bacteria</taxon>
        <taxon>Bacillati</taxon>
        <taxon>Bacillota</taxon>
        <taxon>Bacilli</taxon>
        <taxon>Bacillales</taxon>
        <taxon>Paenibacillaceae</taxon>
        <taxon>Brevibacillus</taxon>
    </lineage>
</organism>
<evidence type="ECO:0000256" key="2">
    <source>
        <dbReference type="ARBA" id="ARBA00022840"/>
    </source>
</evidence>
<dbReference type="Gene3D" id="1.10.8.60">
    <property type="match status" value="1"/>
</dbReference>
<dbReference type="Gene3D" id="3.30.450.40">
    <property type="match status" value="1"/>
</dbReference>
<feature type="domain" description="Sigma-54 factor interaction" evidence="6">
    <location>
        <begin position="285"/>
        <end position="515"/>
    </location>
</feature>
<dbReference type="InterPro" id="IPR027417">
    <property type="entry name" value="P-loop_NTPase"/>
</dbReference>
<dbReference type="InterPro" id="IPR025943">
    <property type="entry name" value="Sigma_54_int_dom_ATP-bd_2"/>
</dbReference>
<evidence type="ECO:0000256" key="1">
    <source>
        <dbReference type="ARBA" id="ARBA00022741"/>
    </source>
</evidence>
<evidence type="ECO:0000313" key="8">
    <source>
        <dbReference type="EMBL" id="USG64587.1"/>
    </source>
</evidence>
<evidence type="ECO:0000259" key="6">
    <source>
        <dbReference type="PROSITE" id="PS50045"/>
    </source>
</evidence>
<protein>
    <submittedName>
        <fullName evidence="8">Sigma 54-interacting transcriptional regulator</fullName>
    </submittedName>
</protein>
<evidence type="ECO:0000313" key="9">
    <source>
        <dbReference type="Proteomes" id="UP001056500"/>
    </source>
</evidence>
<dbReference type="Pfam" id="PF13185">
    <property type="entry name" value="GAF_2"/>
    <property type="match status" value="1"/>
</dbReference>
<dbReference type="PROSITE" id="PS00688">
    <property type="entry name" value="SIGMA54_INTERACT_3"/>
    <property type="match status" value="1"/>
</dbReference>
<keyword evidence="9" id="KW-1185">Reference proteome</keyword>
<evidence type="ECO:0000259" key="7">
    <source>
        <dbReference type="PROSITE" id="PS50112"/>
    </source>
</evidence>
<keyword evidence="2" id="KW-0067">ATP-binding</keyword>
<dbReference type="InterPro" id="IPR035965">
    <property type="entry name" value="PAS-like_dom_sf"/>
</dbReference>